<dbReference type="EMBL" id="SMCX01000003">
    <property type="protein sequence ID" value="TCW25738.1"/>
    <property type="molecule type" value="Genomic_DNA"/>
</dbReference>
<organism evidence="2 3">
    <name type="scientific">Dietzia cinnamea</name>
    <dbReference type="NCBI Taxonomy" id="321318"/>
    <lineage>
        <taxon>Bacteria</taxon>
        <taxon>Bacillati</taxon>
        <taxon>Actinomycetota</taxon>
        <taxon>Actinomycetes</taxon>
        <taxon>Mycobacteriales</taxon>
        <taxon>Dietziaceae</taxon>
        <taxon>Dietzia</taxon>
    </lineage>
</organism>
<dbReference type="Proteomes" id="UP000295805">
    <property type="component" value="Unassembled WGS sequence"/>
</dbReference>
<proteinExistence type="predicted"/>
<dbReference type="AlphaFoldDB" id="A0A4R3ZXV4"/>
<evidence type="ECO:0000313" key="3">
    <source>
        <dbReference type="Proteomes" id="UP000295805"/>
    </source>
</evidence>
<evidence type="ECO:0000256" key="1">
    <source>
        <dbReference type="SAM" id="MobiDB-lite"/>
    </source>
</evidence>
<feature type="region of interest" description="Disordered" evidence="1">
    <location>
        <begin position="1"/>
        <end position="29"/>
    </location>
</feature>
<reference evidence="2 3" key="1">
    <citation type="submission" date="2019-03" db="EMBL/GenBank/DDBJ databases">
        <title>Root nodule microbial communities of legume samples collected from USA, Mexico and Botswana.</title>
        <authorList>
            <person name="Hirsch A."/>
        </authorList>
    </citation>
    <scope>NUCLEOTIDE SEQUENCE [LARGE SCALE GENOMIC DNA]</scope>
    <source>
        <strain evidence="2 3">55</strain>
    </source>
</reference>
<accession>A0A4R3ZXV4</accession>
<protein>
    <submittedName>
        <fullName evidence="2">Uncharacterized protein</fullName>
    </submittedName>
</protein>
<gene>
    <name evidence="2" type="ORF">EDD19_10385</name>
</gene>
<evidence type="ECO:0000313" key="2">
    <source>
        <dbReference type="EMBL" id="TCW25738.1"/>
    </source>
</evidence>
<sequence>MSGSVFAGLAIRPSGSRSAPRITIGPSNYDPPAEFLARSALRRANRESEGESRIGGRVDAAVCTRQRDYARCGSASDSVLPTAVAAAARSARSTRHHTTNPQMTNAAYTRYNAADG</sequence>
<name>A0A4R3ZXV4_9ACTN</name>
<comment type="caution">
    <text evidence="2">The sequence shown here is derived from an EMBL/GenBank/DDBJ whole genome shotgun (WGS) entry which is preliminary data.</text>
</comment>